<name>A0A2J6SVM6_9HELO</name>
<dbReference type="Proteomes" id="UP000235371">
    <property type="component" value="Unassembled WGS sequence"/>
</dbReference>
<dbReference type="GeneID" id="36596881"/>
<proteinExistence type="predicted"/>
<dbReference type="AlphaFoldDB" id="A0A2J6SVM6"/>
<dbReference type="InParanoid" id="A0A2J6SVM6"/>
<reference evidence="1 2" key="1">
    <citation type="submission" date="2016-04" db="EMBL/GenBank/DDBJ databases">
        <title>A degradative enzymes factory behind the ericoid mycorrhizal symbiosis.</title>
        <authorList>
            <consortium name="DOE Joint Genome Institute"/>
            <person name="Martino E."/>
            <person name="Morin E."/>
            <person name="Grelet G."/>
            <person name="Kuo A."/>
            <person name="Kohler A."/>
            <person name="Daghino S."/>
            <person name="Barry K."/>
            <person name="Choi C."/>
            <person name="Cichocki N."/>
            <person name="Clum A."/>
            <person name="Copeland A."/>
            <person name="Hainaut M."/>
            <person name="Haridas S."/>
            <person name="Labutti K."/>
            <person name="Lindquist E."/>
            <person name="Lipzen A."/>
            <person name="Khouja H.-R."/>
            <person name="Murat C."/>
            <person name="Ohm R."/>
            <person name="Olson A."/>
            <person name="Spatafora J."/>
            <person name="Veneault-Fourrey C."/>
            <person name="Henrissat B."/>
            <person name="Grigoriev I."/>
            <person name="Martin F."/>
            <person name="Perotto S."/>
        </authorList>
    </citation>
    <scope>NUCLEOTIDE SEQUENCE [LARGE SCALE GENOMIC DNA]</scope>
    <source>
        <strain evidence="1 2">E</strain>
    </source>
</reference>
<accession>A0A2J6SVM6</accession>
<evidence type="ECO:0000313" key="1">
    <source>
        <dbReference type="EMBL" id="PMD54830.1"/>
    </source>
</evidence>
<keyword evidence="2" id="KW-1185">Reference proteome</keyword>
<dbReference type="RefSeq" id="XP_024731734.1">
    <property type="nucleotide sequence ID" value="XM_024888805.1"/>
</dbReference>
<protein>
    <submittedName>
        <fullName evidence="1">Uncharacterized protein</fullName>
    </submittedName>
</protein>
<dbReference type="EMBL" id="KZ613856">
    <property type="protein sequence ID" value="PMD54830.1"/>
    <property type="molecule type" value="Genomic_DNA"/>
</dbReference>
<gene>
    <name evidence="1" type="ORF">K444DRAFT_91857</name>
</gene>
<evidence type="ECO:0000313" key="2">
    <source>
        <dbReference type="Proteomes" id="UP000235371"/>
    </source>
</evidence>
<organism evidence="1 2">
    <name type="scientific">Hyaloscypha bicolor E</name>
    <dbReference type="NCBI Taxonomy" id="1095630"/>
    <lineage>
        <taxon>Eukaryota</taxon>
        <taxon>Fungi</taxon>
        <taxon>Dikarya</taxon>
        <taxon>Ascomycota</taxon>
        <taxon>Pezizomycotina</taxon>
        <taxon>Leotiomycetes</taxon>
        <taxon>Helotiales</taxon>
        <taxon>Hyaloscyphaceae</taxon>
        <taxon>Hyaloscypha</taxon>
        <taxon>Hyaloscypha bicolor</taxon>
    </lineage>
</organism>
<sequence>MNETSVPDRVSPARIFRSICVVTPSPTALDFFKSLDSNSLASFLNLPIIRTFVSTSPLRKVRTSPSTFHLILSRNSASNAARIPAVNFSSNAPSTFASPFSGSINRMPISNTSAALYKRKIGQLAQDFRTSVISCCRPGCKRVINRFPDAGDVGCGAY</sequence>